<dbReference type="Gene3D" id="2.60.40.3710">
    <property type="match status" value="1"/>
</dbReference>
<evidence type="ECO:0008006" key="3">
    <source>
        <dbReference type="Google" id="ProtNLM"/>
    </source>
</evidence>
<evidence type="ECO:0000313" key="1">
    <source>
        <dbReference type="EMBL" id="PSB05215.1"/>
    </source>
</evidence>
<dbReference type="OrthoDB" id="475437at2"/>
<proteinExistence type="predicted"/>
<dbReference type="SUPFAM" id="SSF82171">
    <property type="entry name" value="DPP6 N-terminal domain-like"/>
    <property type="match status" value="1"/>
</dbReference>
<dbReference type="Gene3D" id="2.120.10.30">
    <property type="entry name" value="TolB, C-terminal domain"/>
    <property type="match status" value="1"/>
</dbReference>
<reference evidence="1 2" key="1">
    <citation type="submission" date="2018-02" db="EMBL/GenBank/DDBJ databases">
        <authorList>
            <person name="Cohen D.B."/>
            <person name="Kent A.D."/>
        </authorList>
    </citation>
    <scope>NUCLEOTIDE SEQUENCE [LARGE SCALE GENOMIC DNA]</scope>
    <source>
        <strain evidence="1 2">CCAP 1448/3</strain>
    </source>
</reference>
<dbReference type="InterPro" id="IPR011042">
    <property type="entry name" value="6-blade_b-propeller_TolB-like"/>
</dbReference>
<name>A0A2T1CAB2_9CYAN</name>
<evidence type="ECO:0000313" key="2">
    <source>
        <dbReference type="Proteomes" id="UP000238762"/>
    </source>
</evidence>
<keyword evidence="2" id="KW-1185">Reference proteome</keyword>
<dbReference type="Proteomes" id="UP000238762">
    <property type="component" value="Unassembled WGS sequence"/>
</dbReference>
<organism evidence="1 2">
    <name type="scientific">Merismopedia glauca CCAP 1448/3</name>
    <dbReference type="NCBI Taxonomy" id="1296344"/>
    <lineage>
        <taxon>Bacteria</taxon>
        <taxon>Bacillati</taxon>
        <taxon>Cyanobacteriota</taxon>
        <taxon>Cyanophyceae</taxon>
        <taxon>Synechococcales</taxon>
        <taxon>Merismopediaceae</taxon>
        <taxon>Merismopedia</taxon>
    </lineage>
</organism>
<gene>
    <name evidence="1" type="ORF">C7B64_00670</name>
</gene>
<sequence length="477" mass="52637">MAMLLLFIAILIGTGDHASPKIKEFSWENQTIGAEDTAFTLTFSRPMDRASVESNLQTDPLLPGKISWTGRKMVYTLIKPPSYGKEYEVKLERAYQQFAGGEGKRQGNPIKPFKSNFKVRDRAFAYIGVDASEKGRLILYNLTRKTKLILTPEQLVVTDFKFYPQGDRILFSAEPLLDRPPGTFNQQIYTVTTGLNASGSNSKFGELKLVLDSQAYQNLRFDLSADGKTIVVQRLNRSNLSEFGLWVLRDGQVPLSLGGQPGGDFILAPDGVSLAIAQEQGVAILSLNPGEKALDFLPKFGTVLSFSRDGGAAAMVKFNTDYTKSLYYVNNQGVQKEIARTSGSVLDAKFDPTGTSVYALLTDLQQIKGEQEEDQYQEQPYLAAIDLENPKLKPLLLLPQQRDIQMTISPDGLGILFDQVVTTPGIPPDRALTTNDGQAISTSQLWFLPINAANLQATVPVQPEKLPLAGFHPRWLP</sequence>
<dbReference type="EMBL" id="PVWJ01000002">
    <property type="protein sequence ID" value="PSB05215.1"/>
    <property type="molecule type" value="Genomic_DNA"/>
</dbReference>
<comment type="caution">
    <text evidence="1">The sequence shown here is derived from an EMBL/GenBank/DDBJ whole genome shotgun (WGS) entry which is preliminary data.</text>
</comment>
<protein>
    <recommendedName>
        <fullName evidence="3">SbsA Ig-like domain-containing protein</fullName>
    </recommendedName>
</protein>
<reference evidence="1 2" key="2">
    <citation type="submission" date="2018-03" db="EMBL/GenBank/DDBJ databases">
        <title>The ancient ancestry and fast evolution of plastids.</title>
        <authorList>
            <person name="Moore K.R."/>
            <person name="Magnabosco C."/>
            <person name="Momper L."/>
            <person name="Gold D.A."/>
            <person name="Bosak T."/>
            <person name="Fournier G.P."/>
        </authorList>
    </citation>
    <scope>NUCLEOTIDE SEQUENCE [LARGE SCALE GENOMIC DNA]</scope>
    <source>
        <strain evidence="1 2">CCAP 1448/3</strain>
    </source>
</reference>
<dbReference type="AlphaFoldDB" id="A0A2T1CAB2"/>
<accession>A0A2T1CAB2</accession>